<keyword evidence="2 7" id="KW-0328">Glycosyltransferase</keyword>
<dbReference type="InterPro" id="IPR001173">
    <property type="entry name" value="Glyco_trans_2-like"/>
</dbReference>
<evidence type="ECO:0000313" key="11">
    <source>
        <dbReference type="Proteomes" id="UP000199585"/>
    </source>
</evidence>
<organism evidence="10 11">
    <name type="scientific">Loktanella fryxellensis</name>
    <dbReference type="NCBI Taxonomy" id="245187"/>
    <lineage>
        <taxon>Bacteria</taxon>
        <taxon>Pseudomonadati</taxon>
        <taxon>Pseudomonadota</taxon>
        <taxon>Alphaproteobacteria</taxon>
        <taxon>Rhodobacterales</taxon>
        <taxon>Roseobacteraceae</taxon>
        <taxon>Loktanella</taxon>
    </lineage>
</organism>
<dbReference type="EC" id="2.4.1.12" evidence="7"/>
<dbReference type="PRINTS" id="PR01439">
    <property type="entry name" value="CELLSNTHASEA"/>
</dbReference>
<dbReference type="RefSeq" id="WP_245731527.1">
    <property type="nucleotide sequence ID" value="NZ_FOCI01000017.1"/>
</dbReference>
<keyword evidence="5 7" id="KW-1133">Transmembrane helix</keyword>
<reference evidence="10 11" key="1">
    <citation type="submission" date="2016-10" db="EMBL/GenBank/DDBJ databases">
        <authorList>
            <person name="de Groot N.N."/>
        </authorList>
    </citation>
    <scope>NUCLEOTIDE SEQUENCE [LARGE SCALE GENOMIC DNA]</scope>
    <source>
        <strain evidence="10 11">DSM 16213</strain>
    </source>
</reference>
<dbReference type="Proteomes" id="UP000199585">
    <property type="component" value="Unassembled WGS sequence"/>
</dbReference>
<comment type="function">
    <text evidence="7">Catalytic subunit of cellulose synthase. It polymerizes uridine 5'-diphosphate glucose to cellulose.</text>
</comment>
<dbReference type="Gene3D" id="3.90.550.10">
    <property type="entry name" value="Spore Coat Polysaccharide Biosynthesis Protein SpsA, Chain A"/>
    <property type="match status" value="1"/>
</dbReference>
<name>A0A1H8GN18_9RHOB</name>
<keyword evidence="7" id="KW-0135">Cellulose biosynthesis</keyword>
<evidence type="ECO:0000256" key="2">
    <source>
        <dbReference type="ARBA" id="ARBA00022676"/>
    </source>
</evidence>
<dbReference type="InterPro" id="IPR050321">
    <property type="entry name" value="Glycosyltr_2/OpgH_subfam"/>
</dbReference>
<dbReference type="GO" id="GO:0006011">
    <property type="term" value="P:UDP-alpha-D-glucose metabolic process"/>
    <property type="evidence" value="ECO:0007669"/>
    <property type="project" value="InterPro"/>
</dbReference>
<feature type="transmembrane region" description="Helical" evidence="7">
    <location>
        <begin position="710"/>
        <end position="730"/>
    </location>
</feature>
<dbReference type="UniPathway" id="UPA00694"/>
<comment type="pathway">
    <text evidence="7">Glycan metabolism; bacterial cellulose biosynthesis.</text>
</comment>
<dbReference type="STRING" id="245187.SAMN04488003_11714"/>
<dbReference type="SUPFAM" id="SSF53448">
    <property type="entry name" value="Nucleotide-diphospho-sugar transferases"/>
    <property type="match status" value="1"/>
</dbReference>
<dbReference type="GO" id="GO:0030244">
    <property type="term" value="P:cellulose biosynthetic process"/>
    <property type="evidence" value="ECO:0007669"/>
    <property type="project" value="UniProtKB-KW"/>
</dbReference>
<evidence type="ECO:0000256" key="5">
    <source>
        <dbReference type="ARBA" id="ARBA00022989"/>
    </source>
</evidence>
<dbReference type="InterPro" id="IPR029044">
    <property type="entry name" value="Nucleotide-diphossugar_trans"/>
</dbReference>
<evidence type="ECO:0000256" key="7">
    <source>
        <dbReference type="RuleBase" id="RU365020"/>
    </source>
</evidence>
<evidence type="ECO:0000256" key="1">
    <source>
        <dbReference type="ARBA" id="ARBA00004141"/>
    </source>
</evidence>
<feature type="transmembrane region" description="Helical" evidence="7">
    <location>
        <begin position="12"/>
        <end position="32"/>
    </location>
</feature>
<dbReference type="GO" id="GO:0035438">
    <property type="term" value="F:cyclic-di-GMP binding"/>
    <property type="evidence" value="ECO:0007669"/>
    <property type="project" value="InterPro"/>
</dbReference>
<feature type="region of interest" description="Disordered" evidence="8">
    <location>
        <begin position="741"/>
        <end position="803"/>
    </location>
</feature>
<evidence type="ECO:0000256" key="4">
    <source>
        <dbReference type="ARBA" id="ARBA00022692"/>
    </source>
</evidence>
<feature type="transmembrane region" description="Helical" evidence="7">
    <location>
        <begin position="447"/>
        <end position="466"/>
    </location>
</feature>
<feature type="transmembrane region" description="Helical" evidence="7">
    <location>
        <begin position="549"/>
        <end position="569"/>
    </location>
</feature>
<feature type="transmembrane region" description="Helical" evidence="7">
    <location>
        <begin position="93"/>
        <end position="120"/>
    </location>
</feature>
<keyword evidence="7" id="KW-0973">c-di-GMP</keyword>
<keyword evidence="3 7" id="KW-0808">Transferase</keyword>
<comment type="cofactor">
    <cofactor evidence="7">
        <name>Mg(2+)</name>
        <dbReference type="ChEBI" id="CHEBI:18420"/>
    </cofactor>
</comment>
<feature type="transmembrane region" description="Helical" evidence="7">
    <location>
        <begin position="62"/>
        <end position="81"/>
    </location>
</feature>
<keyword evidence="7" id="KW-1003">Cell membrane</keyword>
<keyword evidence="4 7" id="KW-0812">Transmembrane</keyword>
<evidence type="ECO:0000256" key="3">
    <source>
        <dbReference type="ARBA" id="ARBA00022679"/>
    </source>
</evidence>
<comment type="catalytic activity">
    <reaction evidence="7">
        <text>[(1-&gt;4)-beta-D-glucosyl](n) + UDP-alpha-D-glucose = [(1-&gt;4)-beta-D-glucosyl](n+1) + UDP + H(+)</text>
        <dbReference type="Rhea" id="RHEA:19929"/>
        <dbReference type="Rhea" id="RHEA-COMP:10033"/>
        <dbReference type="Rhea" id="RHEA-COMP:10034"/>
        <dbReference type="ChEBI" id="CHEBI:15378"/>
        <dbReference type="ChEBI" id="CHEBI:18246"/>
        <dbReference type="ChEBI" id="CHEBI:58223"/>
        <dbReference type="ChEBI" id="CHEBI:58885"/>
        <dbReference type="EC" id="2.4.1.12"/>
    </reaction>
</comment>
<feature type="transmembrane region" description="Helical" evidence="7">
    <location>
        <begin position="423"/>
        <end position="441"/>
    </location>
</feature>
<dbReference type="GO" id="GO:0005886">
    <property type="term" value="C:plasma membrane"/>
    <property type="evidence" value="ECO:0007669"/>
    <property type="project" value="UniProtKB-SubCell"/>
</dbReference>
<keyword evidence="7" id="KW-0997">Cell inner membrane</keyword>
<dbReference type="SUPFAM" id="SSF141371">
    <property type="entry name" value="PilZ domain-like"/>
    <property type="match status" value="1"/>
</dbReference>
<feature type="domain" description="Glycosyltransferase 2-like" evidence="9">
    <location>
        <begin position="241"/>
        <end position="455"/>
    </location>
</feature>
<dbReference type="PANTHER" id="PTHR43867:SF2">
    <property type="entry name" value="CELLULOSE SYNTHASE CATALYTIC SUBUNIT A [UDP-FORMING]"/>
    <property type="match status" value="1"/>
</dbReference>
<proteinExistence type="predicted"/>
<keyword evidence="6 7" id="KW-0472">Membrane</keyword>
<evidence type="ECO:0000259" key="9">
    <source>
        <dbReference type="Pfam" id="PF13632"/>
    </source>
</evidence>
<dbReference type="CDD" id="cd06421">
    <property type="entry name" value="CESA_CelA_like"/>
    <property type="match status" value="1"/>
</dbReference>
<dbReference type="GO" id="GO:0016760">
    <property type="term" value="F:cellulose synthase (UDP-forming) activity"/>
    <property type="evidence" value="ECO:0007669"/>
    <property type="project" value="UniProtKB-EC"/>
</dbReference>
<evidence type="ECO:0000313" key="10">
    <source>
        <dbReference type="EMBL" id="SEN45230.1"/>
    </source>
</evidence>
<dbReference type="Gene3D" id="2.40.10.220">
    <property type="entry name" value="predicted glycosyltransferase like domains"/>
    <property type="match status" value="1"/>
</dbReference>
<accession>A0A1H8GN18</accession>
<evidence type="ECO:0000256" key="6">
    <source>
        <dbReference type="ARBA" id="ARBA00023136"/>
    </source>
</evidence>
<evidence type="ECO:0000256" key="8">
    <source>
        <dbReference type="SAM" id="MobiDB-lite"/>
    </source>
</evidence>
<dbReference type="AlphaFoldDB" id="A0A1H8GN18"/>
<comment type="subcellular location">
    <subcellularLocation>
        <location evidence="7">Cell inner membrane</location>
    </subcellularLocation>
    <subcellularLocation>
        <location evidence="1">Membrane</location>
        <topology evidence="1">Multi-pass membrane protein</topology>
    </subcellularLocation>
</comment>
<keyword evidence="11" id="KW-1185">Reference proteome</keyword>
<gene>
    <name evidence="10" type="ORF">SAMN04488003_11714</name>
</gene>
<feature type="transmembrane region" description="Helical" evidence="7">
    <location>
        <begin position="38"/>
        <end position="55"/>
    </location>
</feature>
<dbReference type="EMBL" id="FOCI01000017">
    <property type="protein sequence ID" value="SEN45230.1"/>
    <property type="molecule type" value="Genomic_DNA"/>
</dbReference>
<protein>
    <recommendedName>
        <fullName evidence="7">Cellulose synthase catalytic subunit [UDP-forming]</fullName>
        <ecNumber evidence="7">2.4.1.12</ecNumber>
    </recommendedName>
</protein>
<sequence>MTTLPRGTRTAPGIVVTTVLWLCLAVVIAAMVSFPTSPGAQAFLSIVAVITVAALKPYARLLVARFFLLATASIIVLRYYLWRILDTMPDAGLTISFIVAVMLLVVETYSIMVFFLNAFIGADPTRRPFPSTVAPADLPTVDILVPSYNEPVEMLSVTLAAAKNMIYPADKRTVVLCDDGGTDQRCNSSDEGLAARAKQRRADMMALCAELGVTYSTRARNEHAKAGNMSAALEKLNGDLVVVFDADHVPSRDFLARTVNHFVDDPQLFLVQTPHFFINKDPIQRNLELSEAAPPENEMFYSLIHRGLDRWGGAFFCGSAAVLRRRALDSVGGFAGETITEDAETALEIHAAGWKSLYIDRAMIAGLQPETFASFIQQRGRWAAGMMQMLLLKNPLFRSGLGLPQRICYINSMSFWLFPIMRLFYLYVPLVYLFFGIEIFVATLDEVLAYMLGYLAVSYLVQNALYARFRWPLISEIYEVAQAPYLARAVMRTIIRPRDAKFNVTAKDEVLDKDYISPIHWPLTILFFVMLAGLIALGVRWVAYPGDHSVLAVVGGWAVFNFLLVSIAWRSVAEKQQRRASPRVQMDVPGRFWLPDDESAQAGVRIVDTSTSGVRMLLDTGHGLPGGLTAQTLVGHPIVMRPTLEESPHLEAPITGVVRAVTQTARGTLIGVVFDADNPMRARETVAYLIFGDSEHWRSIRHTTRAPKGLIAGLAYVMGLFLRGTPLLLIDMWKSLRADRTGPDAGPGDKPAHLLAFGIDPEDRSRGNPEDPGGESPEETEDRASAADATTGVRGAVVQMGAA</sequence>
<feature type="transmembrane region" description="Helical" evidence="7">
    <location>
        <begin position="523"/>
        <end position="543"/>
    </location>
</feature>
<dbReference type="Pfam" id="PF13632">
    <property type="entry name" value="Glyco_trans_2_3"/>
    <property type="match status" value="1"/>
</dbReference>
<dbReference type="InterPro" id="IPR003919">
    <property type="entry name" value="Cell_synth_A"/>
</dbReference>
<feature type="compositionally biased region" description="Acidic residues" evidence="8">
    <location>
        <begin position="772"/>
        <end position="781"/>
    </location>
</feature>
<dbReference type="PANTHER" id="PTHR43867">
    <property type="entry name" value="CELLULOSE SYNTHASE CATALYTIC SUBUNIT A [UDP-FORMING]"/>
    <property type="match status" value="1"/>
</dbReference>
<dbReference type="NCBIfam" id="TIGR03030">
    <property type="entry name" value="CelA"/>
    <property type="match status" value="1"/>
</dbReference>